<keyword evidence="2" id="KW-0285">Flavoprotein</keyword>
<dbReference type="EMBL" id="JAHRHY010000015">
    <property type="protein sequence ID" value="KAG9063960.1"/>
    <property type="molecule type" value="Genomic_DNA"/>
</dbReference>
<evidence type="ECO:0000256" key="5">
    <source>
        <dbReference type="ARBA" id="ARBA00023180"/>
    </source>
</evidence>
<evidence type="ECO:0000256" key="4">
    <source>
        <dbReference type="ARBA" id="ARBA00023002"/>
    </source>
</evidence>
<dbReference type="OrthoDB" id="437369at2759"/>
<dbReference type="PANTHER" id="PTHR15944:SF0">
    <property type="entry name" value="PRENYLCYSTEINE LYASE DOMAIN-CONTAINING PROTEIN"/>
    <property type="match status" value="1"/>
</dbReference>
<protein>
    <recommendedName>
        <fullName evidence="6">Prenylcysteine lyase domain-containing protein</fullName>
    </recommendedName>
</protein>
<evidence type="ECO:0000313" key="8">
    <source>
        <dbReference type="Proteomes" id="UP000707451"/>
    </source>
</evidence>
<accession>A0A9P7XMD3</accession>
<dbReference type="GO" id="GO:0030327">
    <property type="term" value="P:prenylated protein catabolic process"/>
    <property type="evidence" value="ECO:0007669"/>
    <property type="project" value="TreeGrafter"/>
</dbReference>
<keyword evidence="5" id="KW-0325">Glycoprotein</keyword>
<sequence length="184" mass="20899">MHAYRSQSCLFTSSSFLHHILSTNSRAEFISLSIHARLSNAETIAKIFSPEVLSKDLLDRLYSNRTWVKHKEWKAYPNLRPISLVEGEDSAEPEFVVGDGESASSEQKQAVFEKHTRKQHEQDAQKKAIEAWGQVEVVPGVFYVNSFEPLISTMETETIAGKNIARLLRDRIVGQCPVEKIVKR</sequence>
<dbReference type="Proteomes" id="UP000707451">
    <property type="component" value="Unassembled WGS sequence"/>
</dbReference>
<dbReference type="GO" id="GO:0001735">
    <property type="term" value="F:prenylcysteine oxidase activity"/>
    <property type="evidence" value="ECO:0007669"/>
    <property type="project" value="InterPro"/>
</dbReference>
<dbReference type="PANTHER" id="PTHR15944">
    <property type="entry name" value="FARNESYLCYSTEINE LYASE"/>
    <property type="match status" value="1"/>
</dbReference>
<proteinExistence type="predicted"/>
<dbReference type="Pfam" id="PF07156">
    <property type="entry name" value="Prenylcys_lyase"/>
    <property type="match status" value="2"/>
</dbReference>
<dbReference type="InterPro" id="IPR017046">
    <property type="entry name" value="Prenylcysteine_Oxase1"/>
</dbReference>
<reference evidence="7" key="1">
    <citation type="submission" date="2021-06" db="EMBL/GenBank/DDBJ databases">
        <title>Genome Sequence of Mortierella hyaline Strain SCG-10, a Cold-Adapted, Nitrate-Reducing Fungus Isolated from Soil in Minnesota, USA.</title>
        <authorList>
            <person name="Aldossari N."/>
        </authorList>
    </citation>
    <scope>NUCLEOTIDE SEQUENCE</scope>
    <source>
        <strain evidence="7">SCG-10</strain>
    </source>
</reference>
<feature type="domain" description="Prenylcysteine lyase" evidence="6">
    <location>
        <begin position="34"/>
        <end position="81"/>
    </location>
</feature>
<organism evidence="7 8">
    <name type="scientific">Linnemannia hyalina</name>
    <dbReference type="NCBI Taxonomy" id="64524"/>
    <lineage>
        <taxon>Eukaryota</taxon>
        <taxon>Fungi</taxon>
        <taxon>Fungi incertae sedis</taxon>
        <taxon>Mucoromycota</taxon>
        <taxon>Mortierellomycotina</taxon>
        <taxon>Mortierellomycetes</taxon>
        <taxon>Mortierellales</taxon>
        <taxon>Mortierellaceae</taxon>
        <taxon>Linnemannia</taxon>
    </lineage>
</organism>
<evidence type="ECO:0000256" key="1">
    <source>
        <dbReference type="ARBA" id="ARBA00001974"/>
    </source>
</evidence>
<dbReference type="AlphaFoldDB" id="A0A9P7XMD3"/>
<dbReference type="InterPro" id="IPR010795">
    <property type="entry name" value="Prenylcys_lyase"/>
</dbReference>
<name>A0A9P7XMD3_9FUNG</name>
<evidence type="ECO:0000313" key="7">
    <source>
        <dbReference type="EMBL" id="KAG9063960.1"/>
    </source>
</evidence>
<keyword evidence="3" id="KW-0274">FAD</keyword>
<comment type="cofactor">
    <cofactor evidence="1">
        <name>FAD</name>
        <dbReference type="ChEBI" id="CHEBI:57692"/>
    </cofactor>
</comment>
<feature type="domain" description="Prenylcysteine lyase" evidence="6">
    <location>
        <begin position="130"/>
        <end position="176"/>
    </location>
</feature>
<comment type="caution">
    <text evidence="7">The sequence shown here is derived from an EMBL/GenBank/DDBJ whole genome shotgun (WGS) entry which is preliminary data.</text>
</comment>
<keyword evidence="4" id="KW-0560">Oxidoreductase</keyword>
<dbReference type="GO" id="GO:0030328">
    <property type="term" value="P:prenylcysteine catabolic process"/>
    <property type="evidence" value="ECO:0007669"/>
    <property type="project" value="InterPro"/>
</dbReference>
<keyword evidence="8" id="KW-1185">Reference proteome</keyword>
<evidence type="ECO:0000256" key="3">
    <source>
        <dbReference type="ARBA" id="ARBA00022827"/>
    </source>
</evidence>
<evidence type="ECO:0000256" key="2">
    <source>
        <dbReference type="ARBA" id="ARBA00022630"/>
    </source>
</evidence>
<gene>
    <name evidence="7" type="ORF">KI688_004074</name>
</gene>
<evidence type="ECO:0000259" key="6">
    <source>
        <dbReference type="Pfam" id="PF07156"/>
    </source>
</evidence>